<dbReference type="PROSITE" id="PS51462">
    <property type="entry name" value="NUDIX"/>
    <property type="match status" value="1"/>
</dbReference>
<dbReference type="SUPFAM" id="SSF55811">
    <property type="entry name" value="Nudix"/>
    <property type="match status" value="1"/>
</dbReference>
<dbReference type="PANTHER" id="PTHR43046">
    <property type="entry name" value="GDP-MANNOSE MANNOSYL HYDROLASE"/>
    <property type="match status" value="1"/>
</dbReference>
<dbReference type="OrthoDB" id="9801098at2"/>
<evidence type="ECO:0000259" key="3">
    <source>
        <dbReference type="PROSITE" id="PS51462"/>
    </source>
</evidence>
<dbReference type="EMBL" id="JACHBS010000001">
    <property type="protein sequence ID" value="MBB5616936.1"/>
    <property type="molecule type" value="Genomic_DNA"/>
</dbReference>
<dbReference type="CDD" id="cd04690">
    <property type="entry name" value="NUDIX_Hydrolase"/>
    <property type="match status" value="1"/>
</dbReference>
<organism evidence="4 5">
    <name type="scientific">Microcella frigidaquae</name>
    <dbReference type="NCBI Taxonomy" id="424758"/>
    <lineage>
        <taxon>Bacteria</taxon>
        <taxon>Bacillati</taxon>
        <taxon>Actinomycetota</taxon>
        <taxon>Actinomycetes</taxon>
        <taxon>Micrococcales</taxon>
        <taxon>Microbacteriaceae</taxon>
        <taxon>Microcella</taxon>
    </lineage>
</organism>
<dbReference type="GO" id="GO:0016787">
    <property type="term" value="F:hydrolase activity"/>
    <property type="evidence" value="ECO:0007669"/>
    <property type="project" value="UniProtKB-KW"/>
</dbReference>
<reference evidence="4 5" key="1">
    <citation type="submission" date="2020-08" db="EMBL/GenBank/DDBJ databases">
        <title>Sequencing the genomes of 1000 actinobacteria strains.</title>
        <authorList>
            <person name="Klenk H.-P."/>
        </authorList>
    </citation>
    <scope>NUCLEOTIDE SEQUENCE [LARGE SCALE GENOMIC DNA]</scope>
    <source>
        <strain evidence="4 5">DSM 23889</strain>
    </source>
</reference>
<dbReference type="PROSITE" id="PS00893">
    <property type="entry name" value="NUDIX_BOX"/>
    <property type="match status" value="1"/>
</dbReference>
<dbReference type="InterPro" id="IPR015797">
    <property type="entry name" value="NUDIX_hydrolase-like_dom_sf"/>
</dbReference>
<evidence type="ECO:0000313" key="5">
    <source>
        <dbReference type="Proteomes" id="UP000552883"/>
    </source>
</evidence>
<dbReference type="Proteomes" id="UP000552883">
    <property type="component" value="Unassembled WGS sequence"/>
</dbReference>
<proteinExistence type="predicted"/>
<evidence type="ECO:0000313" key="4">
    <source>
        <dbReference type="EMBL" id="MBB5616936.1"/>
    </source>
</evidence>
<name>A0A840XF18_9MICO</name>
<feature type="domain" description="Nudix hydrolase" evidence="3">
    <location>
        <begin position="5"/>
        <end position="137"/>
    </location>
</feature>
<keyword evidence="2" id="KW-0378">Hydrolase</keyword>
<dbReference type="Pfam" id="PF00293">
    <property type="entry name" value="NUDIX"/>
    <property type="match status" value="1"/>
</dbReference>
<comment type="caution">
    <text evidence="4">The sequence shown here is derived from an EMBL/GenBank/DDBJ whole genome shotgun (WGS) entry which is preliminary data.</text>
</comment>
<dbReference type="InterPro" id="IPR020084">
    <property type="entry name" value="NUDIX_hydrolase_CS"/>
</dbReference>
<evidence type="ECO:0000256" key="1">
    <source>
        <dbReference type="ARBA" id="ARBA00001946"/>
    </source>
</evidence>
<dbReference type="Gene3D" id="3.90.79.10">
    <property type="entry name" value="Nucleoside Triphosphate Pyrophosphohydrolase"/>
    <property type="match status" value="1"/>
</dbReference>
<dbReference type="InterPro" id="IPR000086">
    <property type="entry name" value="NUDIX_hydrolase_dom"/>
</dbReference>
<accession>A0A840XF18</accession>
<evidence type="ECO:0000256" key="2">
    <source>
        <dbReference type="ARBA" id="ARBA00022801"/>
    </source>
</evidence>
<dbReference type="RefSeq" id="WP_153980918.1">
    <property type="nucleotide sequence ID" value="NZ_BAAANZ010000022.1"/>
</dbReference>
<gene>
    <name evidence="4" type="ORF">BJ959_000432</name>
</gene>
<dbReference type="AlphaFoldDB" id="A0A840XF18"/>
<comment type="cofactor">
    <cofactor evidence="1">
        <name>Mg(2+)</name>
        <dbReference type="ChEBI" id="CHEBI:18420"/>
    </cofactor>
</comment>
<keyword evidence="5" id="KW-1185">Reference proteome</keyword>
<dbReference type="PANTHER" id="PTHR43046:SF2">
    <property type="entry name" value="8-OXO-DGTP DIPHOSPHATASE-RELATED"/>
    <property type="match status" value="1"/>
</dbReference>
<protein>
    <submittedName>
        <fullName evidence="4">8-oxo-dGTP pyrophosphatase MutT (NUDIX family)</fullName>
    </submittedName>
</protein>
<sequence>MAGSAAIEVAAALIVDDMGRLLLVRKEGTSVFMQPGGKYEPGETGAQTLARELHEELGLIVDPEALEPLGTFTAPAANEAGMLVEAEVFRAHLSALGGIEAVTPRAEIVDVLWVHPRDFAHLAVAPLVTQRMLPLLEVS</sequence>